<name>G0V5W3_NAUCA</name>
<dbReference type="HOGENOM" id="CLU_106818_0_0_1"/>
<dbReference type="EMBL" id="HE576752">
    <property type="protein sequence ID" value="CCC66851.1"/>
    <property type="molecule type" value="Genomic_DNA"/>
</dbReference>
<dbReference type="AlphaFoldDB" id="G0V5W3"/>
<dbReference type="GO" id="GO:0030437">
    <property type="term" value="P:ascospore formation"/>
    <property type="evidence" value="ECO:0007669"/>
    <property type="project" value="EnsemblFungi"/>
</dbReference>
<dbReference type="OrthoDB" id="3991133at2759"/>
<organism evidence="1 2">
    <name type="scientific">Naumovozyma castellii</name>
    <name type="common">Yeast</name>
    <name type="synonym">Saccharomyces castellii</name>
    <dbReference type="NCBI Taxonomy" id="27288"/>
    <lineage>
        <taxon>Eukaryota</taxon>
        <taxon>Fungi</taxon>
        <taxon>Dikarya</taxon>
        <taxon>Ascomycota</taxon>
        <taxon>Saccharomycotina</taxon>
        <taxon>Saccharomycetes</taxon>
        <taxon>Saccharomycetales</taxon>
        <taxon>Saccharomycetaceae</taxon>
        <taxon>Naumovozyma</taxon>
    </lineage>
</organism>
<dbReference type="KEGG" id="ncs:NCAS_0A02930"/>
<dbReference type="GO" id="GO:0006312">
    <property type="term" value="P:mitotic recombination"/>
    <property type="evidence" value="ECO:0007669"/>
    <property type="project" value="EnsemblFungi"/>
</dbReference>
<reference evidence="1 2" key="1">
    <citation type="journal article" date="2011" name="Proc. Natl. Acad. Sci. U.S.A.">
        <title>Evolutionary erosion of yeast sex chromosomes by mating-type switching accidents.</title>
        <authorList>
            <person name="Gordon J.L."/>
            <person name="Armisen D."/>
            <person name="Proux-Wera E."/>
            <person name="Oheigeartaigh S.S."/>
            <person name="Byrne K.P."/>
            <person name="Wolfe K.H."/>
        </authorList>
    </citation>
    <scope>NUCLEOTIDE SEQUENCE [LARGE SCALE GENOMIC DNA]</scope>
    <source>
        <strain evidence="2">ATCC 76901 / BCRC 22586 / CBS 4309 / NBRC 1992 / NRRL Y-12630</strain>
    </source>
</reference>
<evidence type="ECO:0000313" key="2">
    <source>
        <dbReference type="Proteomes" id="UP000001640"/>
    </source>
</evidence>
<dbReference type="RefSeq" id="XP_003673242.1">
    <property type="nucleotide sequence ID" value="XM_003673194.1"/>
</dbReference>
<dbReference type="eggNOG" id="ENOG502S35W">
    <property type="taxonomic scope" value="Eukaryota"/>
</dbReference>
<dbReference type="FunCoup" id="G0V5W3">
    <property type="interactions" value="34"/>
</dbReference>
<accession>G0V5W3</accession>
<dbReference type="GO" id="GO:0006302">
    <property type="term" value="P:double-strand break repair"/>
    <property type="evidence" value="ECO:0007669"/>
    <property type="project" value="EnsemblFungi"/>
</dbReference>
<dbReference type="InParanoid" id="G0V5W3"/>
<keyword evidence="2" id="KW-1185">Reference proteome</keyword>
<evidence type="ECO:0000313" key="1">
    <source>
        <dbReference type="EMBL" id="CCC66851.1"/>
    </source>
</evidence>
<dbReference type="Proteomes" id="UP000001640">
    <property type="component" value="Chromosome 1"/>
</dbReference>
<dbReference type="GeneID" id="96900340"/>
<proteinExistence type="predicted"/>
<dbReference type="OMA" id="FMRLKPF"/>
<protein>
    <submittedName>
        <fullName evidence="1">Uncharacterized protein</fullName>
    </submittedName>
</protein>
<gene>
    <name evidence="1" type="primary">NCAS0A02930</name>
    <name evidence="1" type="ordered locus">NCAS_0A02930</name>
</gene>
<sequence length="226" mass="27068">MLKNSIVTKNAIITSTNTLIKNNVKYLLIDRQSLFAQWENEQKSCLRILYRRFARLRPFISNRGMVRDTYMDYIRYKFIKEDYSLKRSLVLKDEGGDTLHPQYPLKSTLKTLDFVTKAVSFIPERKGMKLCIARDNTICRQIMKNLLTIEYFKEEVSRWQKTKRETTAYIDYRLKFNHLKIFDCENDESSKKECKKTKDKRLIKLRVIGEFDRNIIFMNDMLGTRL</sequence>
<reference key="2">
    <citation type="submission" date="2011-08" db="EMBL/GenBank/DDBJ databases">
        <title>Genome sequence of Naumovozyma castellii.</title>
        <authorList>
            <person name="Gordon J.L."/>
            <person name="Armisen D."/>
            <person name="Proux-Wera E."/>
            <person name="OhEigeartaigh S.S."/>
            <person name="Byrne K.P."/>
            <person name="Wolfe K.H."/>
        </authorList>
    </citation>
    <scope>NUCLEOTIDE SEQUENCE</scope>
    <source>
        <strain>Type strain:CBS 4309</strain>
    </source>
</reference>